<organism evidence="9 10">
    <name type="scientific">Fusarium kuroshium</name>
    <dbReference type="NCBI Taxonomy" id="2010991"/>
    <lineage>
        <taxon>Eukaryota</taxon>
        <taxon>Fungi</taxon>
        <taxon>Dikarya</taxon>
        <taxon>Ascomycota</taxon>
        <taxon>Pezizomycotina</taxon>
        <taxon>Sordariomycetes</taxon>
        <taxon>Hypocreomycetidae</taxon>
        <taxon>Hypocreales</taxon>
        <taxon>Nectriaceae</taxon>
        <taxon>Fusarium</taxon>
        <taxon>Fusarium solani species complex</taxon>
    </lineage>
</organism>
<name>A0A3M2SN08_9HYPO</name>
<evidence type="ECO:0000256" key="2">
    <source>
        <dbReference type="ARBA" id="ARBA00022692"/>
    </source>
</evidence>
<dbReference type="GO" id="GO:0016020">
    <property type="term" value="C:membrane"/>
    <property type="evidence" value="ECO:0007669"/>
    <property type="project" value="UniProtKB-SubCell"/>
</dbReference>
<evidence type="ECO:0000256" key="3">
    <source>
        <dbReference type="ARBA" id="ARBA00022989"/>
    </source>
</evidence>
<dbReference type="PANTHER" id="PTHR33048:SF124">
    <property type="entry name" value="INTEGRAL MEMBRANE PROTEIN"/>
    <property type="match status" value="1"/>
</dbReference>
<comment type="subcellular location">
    <subcellularLocation>
        <location evidence="1">Membrane</location>
        <topology evidence="1">Multi-pass membrane protein</topology>
    </subcellularLocation>
</comment>
<evidence type="ECO:0000256" key="5">
    <source>
        <dbReference type="ARBA" id="ARBA00038359"/>
    </source>
</evidence>
<comment type="similarity">
    <text evidence="5">Belongs to the SAT4 family.</text>
</comment>
<accession>A0A3M2SN08</accession>
<evidence type="ECO:0000256" key="7">
    <source>
        <dbReference type="SAM" id="Phobius"/>
    </source>
</evidence>
<keyword evidence="2 7" id="KW-0812">Transmembrane</keyword>
<feature type="transmembrane region" description="Helical" evidence="7">
    <location>
        <begin position="260"/>
        <end position="278"/>
    </location>
</feature>
<feature type="transmembrane region" description="Helical" evidence="7">
    <location>
        <begin position="60"/>
        <end position="83"/>
    </location>
</feature>
<evidence type="ECO:0000313" key="10">
    <source>
        <dbReference type="Proteomes" id="UP000277212"/>
    </source>
</evidence>
<evidence type="ECO:0000256" key="6">
    <source>
        <dbReference type="SAM" id="MobiDB-lite"/>
    </source>
</evidence>
<feature type="domain" description="Rhodopsin" evidence="8">
    <location>
        <begin position="45"/>
        <end position="282"/>
    </location>
</feature>
<evidence type="ECO:0000313" key="9">
    <source>
        <dbReference type="EMBL" id="RMJ18960.1"/>
    </source>
</evidence>
<gene>
    <name evidence="9" type="ORF">CDV36_001342</name>
</gene>
<feature type="region of interest" description="Disordered" evidence="6">
    <location>
        <begin position="353"/>
        <end position="384"/>
    </location>
</feature>
<feature type="transmembrane region" description="Helical" evidence="7">
    <location>
        <begin position="184"/>
        <end position="209"/>
    </location>
</feature>
<dbReference type="InterPro" id="IPR049326">
    <property type="entry name" value="Rhodopsin_dom_fungi"/>
</dbReference>
<proteinExistence type="inferred from homology"/>
<dbReference type="Proteomes" id="UP000277212">
    <property type="component" value="Unassembled WGS sequence"/>
</dbReference>
<evidence type="ECO:0000256" key="1">
    <source>
        <dbReference type="ARBA" id="ARBA00004141"/>
    </source>
</evidence>
<comment type="caution">
    <text evidence="9">The sequence shown here is derived from an EMBL/GenBank/DDBJ whole genome shotgun (WGS) entry which is preliminary data.</text>
</comment>
<dbReference type="Pfam" id="PF20684">
    <property type="entry name" value="Fung_rhodopsin"/>
    <property type="match status" value="1"/>
</dbReference>
<feature type="transmembrane region" description="Helical" evidence="7">
    <location>
        <begin position="28"/>
        <end position="48"/>
    </location>
</feature>
<reference evidence="9 10" key="1">
    <citation type="submission" date="2017-06" db="EMBL/GenBank/DDBJ databases">
        <title>Comparative genomic analysis of Ambrosia Fusariam Clade fungi.</title>
        <authorList>
            <person name="Stajich J.E."/>
            <person name="Carrillo J."/>
            <person name="Kijimoto T."/>
            <person name="Eskalen A."/>
            <person name="O'Donnell K."/>
            <person name="Kasson M."/>
        </authorList>
    </citation>
    <scope>NUCLEOTIDE SEQUENCE [LARGE SCALE GENOMIC DNA]</scope>
    <source>
        <strain evidence="9">UCR3666</strain>
    </source>
</reference>
<keyword evidence="10" id="KW-1185">Reference proteome</keyword>
<dbReference type="OrthoDB" id="4525788at2759"/>
<evidence type="ECO:0000256" key="4">
    <source>
        <dbReference type="ARBA" id="ARBA00023136"/>
    </source>
</evidence>
<feature type="transmembrane region" description="Helical" evidence="7">
    <location>
        <begin position="103"/>
        <end position="130"/>
    </location>
</feature>
<protein>
    <recommendedName>
        <fullName evidence="8">Rhodopsin domain-containing protein</fullName>
    </recommendedName>
</protein>
<evidence type="ECO:0000259" key="8">
    <source>
        <dbReference type="Pfam" id="PF20684"/>
    </source>
</evidence>
<sequence>MAAITYVMEPPEGQVRSLTNLPSSASEVVPAGVATTIIALIAVSLRIFTRKFVVKSVLGADDYLCLTGLAFSFVFLGVTLTLLNLGAGNHLWDIVMSEYSPKFWLTTLGSTLVYGFCIALAKLSVLAFYLRISPDRVIRRAVHILIGLVCVYTFCFILLNIFRCRPVSASWDLSVEGDCIDKEIPMLTLAIANIVIDICVLCLPIRIVIPLQIPTPQKISLALLFATGGFVCIASIKRTVVTYPLLHTVDYTWHLPQQLIWSFIEVNAGLICASVPALKPFCMRYIPFLIHSRLRSQEKSSKNGYSHSQEKRKSRHPYSNSYELPSREEFGNGSNPSQDEEARLWTMMGEKNNALESVDTKQDSDSMETLTDQLPEPPAKPEPALVGFTTKRSQNVGGIQVTKETVITYGPS</sequence>
<feature type="region of interest" description="Disordered" evidence="6">
    <location>
        <begin position="299"/>
        <end position="340"/>
    </location>
</feature>
<dbReference type="EMBL" id="NKUJ01000013">
    <property type="protein sequence ID" value="RMJ18960.1"/>
    <property type="molecule type" value="Genomic_DNA"/>
</dbReference>
<dbReference type="InterPro" id="IPR052337">
    <property type="entry name" value="SAT4-like"/>
</dbReference>
<feature type="transmembrane region" description="Helical" evidence="7">
    <location>
        <begin position="221"/>
        <end position="240"/>
    </location>
</feature>
<dbReference type="AlphaFoldDB" id="A0A3M2SN08"/>
<keyword evidence="4 7" id="KW-0472">Membrane</keyword>
<dbReference type="PANTHER" id="PTHR33048">
    <property type="entry name" value="PTH11-LIKE INTEGRAL MEMBRANE PROTEIN (AFU_ORTHOLOGUE AFUA_5G11245)"/>
    <property type="match status" value="1"/>
</dbReference>
<feature type="transmembrane region" description="Helical" evidence="7">
    <location>
        <begin position="142"/>
        <end position="162"/>
    </location>
</feature>
<keyword evidence="3 7" id="KW-1133">Transmembrane helix</keyword>